<sequence length="325" mass="37030">MNLHKNKELFLDAIIATSQRYNIPEIYIEKDYWVTVALYAIFHSKIAEQAVFKGGTALSKCYKLVERFSEDVDIVVLHNEGESANKLKAKLKAITDVVNGEMPEIEIPGITNKMGQIRKTAHQYSRENLKGTFGQVREHIILEASWLGSSEPHTMANVTCYVVDMMSAAGQAAMIEQYNLQPFTVKVLSKERTLCEKIMSLVRFSQTENPYTDLSNKIRHIYDIHMMLKDEGVAKFFDSAEFNRLLSVVGNDDVISFKNNNVWLKNHPKEAIIFRHPAETWEKIKTAYNTTFKDLVVGVLPPEGDLVNTLKRVADRLISVTWSVQ</sequence>
<keyword evidence="2" id="KW-1185">Reference proteome</keyword>
<comment type="caution">
    <text evidence="1">The sequence shown here is derived from an EMBL/GenBank/DDBJ whole genome shotgun (WGS) entry which is preliminary data.</text>
</comment>
<dbReference type="OrthoDB" id="9780929at2"/>
<evidence type="ECO:0008006" key="3">
    <source>
        <dbReference type="Google" id="ProtNLM"/>
    </source>
</evidence>
<dbReference type="AlphaFoldDB" id="A0A2S7SPU8"/>
<dbReference type="Proteomes" id="UP000239872">
    <property type="component" value="Unassembled WGS sequence"/>
</dbReference>
<dbReference type="InterPro" id="IPR014942">
    <property type="entry name" value="AbiEii"/>
</dbReference>
<gene>
    <name evidence="1" type="ORF">CJD36_021845</name>
</gene>
<reference evidence="1 2" key="1">
    <citation type="submission" date="2018-01" db="EMBL/GenBank/DDBJ databases">
        <title>A novel member of the phylum Bacteroidetes isolated from glacier ice.</title>
        <authorList>
            <person name="Liu Q."/>
            <person name="Xin Y.-H."/>
        </authorList>
    </citation>
    <scope>NUCLEOTIDE SEQUENCE [LARGE SCALE GENOMIC DNA]</scope>
    <source>
        <strain evidence="1 2">RB1R16</strain>
    </source>
</reference>
<protein>
    <recommendedName>
        <fullName evidence="3">Nucleotidyl transferase AbiEii/AbiGii toxin family protein</fullName>
    </recommendedName>
</protein>
<evidence type="ECO:0000313" key="2">
    <source>
        <dbReference type="Proteomes" id="UP000239872"/>
    </source>
</evidence>
<accession>A0A2S7SPU8</accession>
<evidence type="ECO:0000313" key="1">
    <source>
        <dbReference type="EMBL" id="PQJ08912.1"/>
    </source>
</evidence>
<dbReference type="Gene3D" id="3.10.450.620">
    <property type="entry name" value="JHP933, nucleotidyltransferase-like core domain"/>
    <property type="match status" value="1"/>
</dbReference>
<dbReference type="EMBL" id="PPSL01000010">
    <property type="protein sequence ID" value="PQJ08912.1"/>
    <property type="molecule type" value="Genomic_DNA"/>
</dbReference>
<name>A0A2S7SPU8_9BACT</name>
<organism evidence="1 2">
    <name type="scientific">Flavipsychrobacter stenotrophus</name>
    <dbReference type="NCBI Taxonomy" id="2077091"/>
    <lineage>
        <taxon>Bacteria</taxon>
        <taxon>Pseudomonadati</taxon>
        <taxon>Bacteroidota</taxon>
        <taxon>Chitinophagia</taxon>
        <taxon>Chitinophagales</taxon>
        <taxon>Chitinophagaceae</taxon>
        <taxon>Flavipsychrobacter</taxon>
    </lineage>
</organism>
<dbReference type="Pfam" id="PF08843">
    <property type="entry name" value="AbiEii"/>
    <property type="match status" value="1"/>
</dbReference>
<dbReference type="RefSeq" id="WP_105041340.1">
    <property type="nucleotide sequence ID" value="NZ_PPSL01000010.1"/>
</dbReference>
<proteinExistence type="predicted"/>